<feature type="compositionally biased region" description="Low complexity" evidence="4">
    <location>
        <begin position="581"/>
        <end position="591"/>
    </location>
</feature>
<dbReference type="GO" id="GO:0000976">
    <property type="term" value="F:transcription cis-regulatory region binding"/>
    <property type="evidence" value="ECO:0007669"/>
    <property type="project" value="TreeGrafter"/>
</dbReference>
<dbReference type="Pfam" id="PF00249">
    <property type="entry name" value="Myb_DNA-binding"/>
    <property type="match status" value="1"/>
</dbReference>
<dbReference type="SMART" id="SM00717">
    <property type="entry name" value="SANT"/>
    <property type="match status" value="2"/>
</dbReference>
<feature type="compositionally biased region" description="Polar residues" evidence="4">
    <location>
        <begin position="364"/>
        <end position="386"/>
    </location>
</feature>
<dbReference type="PANTHER" id="PTHR46380">
    <property type="entry name" value="CYCLIN-D-BINDING MYB-LIKE TRANSCRIPTION FACTOR 1"/>
    <property type="match status" value="1"/>
</dbReference>
<protein>
    <submittedName>
        <fullName evidence="7">Uncharacterized protein</fullName>
    </submittedName>
</protein>
<evidence type="ECO:0000259" key="6">
    <source>
        <dbReference type="PROSITE" id="PS51294"/>
    </source>
</evidence>
<proteinExistence type="predicted"/>
<feature type="compositionally biased region" description="Acidic residues" evidence="4">
    <location>
        <begin position="1363"/>
        <end position="1377"/>
    </location>
</feature>
<dbReference type="PANTHER" id="PTHR46380:SF2">
    <property type="entry name" value="CYCLIN-D-BINDING MYB-LIKE TRANSCRIPTION FACTOR 1"/>
    <property type="match status" value="1"/>
</dbReference>
<evidence type="ECO:0000256" key="1">
    <source>
        <dbReference type="ARBA" id="ARBA00004123"/>
    </source>
</evidence>
<feature type="compositionally biased region" description="Low complexity" evidence="4">
    <location>
        <begin position="441"/>
        <end position="452"/>
    </location>
</feature>
<feature type="compositionally biased region" description="Polar residues" evidence="4">
    <location>
        <begin position="465"/>
        <end position="490"/>
    </location>
</feature>
<gene>
    <name evidence="7" type="ORF">G7Y89_g9228</name>
</gene>
<feature type="compositionally biased region" description="Basic residues" evidence="4">
    <location>
        <begin position="1137"/>
        <end position="1146"/>
    </location>
</feature>
<feature type="domain" description="HTH myb-type" evidence="6">
    <location>
        <begin position="664"/>
        <end position="712"/>
    </location>
</feature>
<feature type="compositionally biased region" description="Acidic residues" evidence="4">
    <location>
        <begin position="909"/>
        <end position="919"/>
    </location>
</feature>
<feature type="compositionally biased region" description="Acidic residues" evidence="4">
    <location>
        <begin position="53"/>
        <end position="66"/>
    </location>
</feature>
<feature type="compositionally biased region" description="Low complexity" evidence="4">
    <location>
        <begin position="19"/>
        <end position="35"/>
    </location>
</feature>
<keyword evidence="3" id="KW-0539">Nucleus</keyword>
<reference evidence="7 8" key="1">
    <citation type="submission" date="2020-03" db="EMBL/GenBank/DDBJ databases">
        <title>Draft Genome Sequence of Cudoniella acicularis.</title>
        <authorList>
            <person name="Buettner E."/>
            <person name="Kellner H."/>
        </authorList>
    </citation>
    <scope>NUCLEOTIDE SEQUENCE [LARGE SCALE GENOMIC DNA]</scope>
    <source>
        <strain evidence="7 8">DSM 108380</strain>
    </source>
</reference>
<dbReference type="SUPFAM" id="SSF46689">
    <property type="entry name" value="Homeodomain-like"/>
    <property type="match status" value="1"/>
</dbReference>
<accession>A0A8H4RF29</accession>
<dbReference type="GO" id="GO:0005634">
    <property type="term" value="C:nucleus"/>
    <property type="evidence" value="ECO:0007669"/>
    <property type="project" value="UniProtKB-SubCell"/>
</dbReference>
<dbReference type="InterPro" id="IPR009057">
    <property type="entry name" value="Homeodomain-like_sf"/>
</dbReference>
<dbReference type="CDD" id="cd00167">
    <property type="entry name" value="SANT"/>
    <property type="match status" value="2"/>
</dbReference>
<feature type="domain" description="Myb-like" evidence="5">
    <location>
        <begin position="659"/>
        <end position="708"/>
    </location>
</feature>
<feature type="compositionally biased region" description="Basic residues" evidence="4">
    <location>
        <begin position="506"/>
        <end position="519"/>
    </location>
</feature>
<feature type="compositionally biased region" description="Acidic residues" evidence="4">
    <location>
        <begin position="1336"/>
        <end position="1347"/>
    </location>
</feature>
<comment type="subcellular location">
    <subcellularLocation>
        <location evidence="1">Nucleus</location>
    </subcellularLocation>
</comment>
<evidence type="ECO:0000313" key="7">
    <source>
        <dbReference type="EMBL" id="KAF4628922.1"/>
    </source>
</evidence>
<feature type="region of interest" description="Disordered" evidence="4">
    <location>
        <begin position="15"/>
        <end position="597"/>
    </location>
</feature>
<feature type="compositionally biased region" description="Basic and acidic residues" evidence="4">
    <location>
        <begin position="965"/>
        <end position="986"/>
    </location>
</feature>
<feature type="compositionally biased region" description="Polar residues" evidence="4">
    <location>
        <begin position="339"/>
        <end position="357"/>
    </location>
</feature>
<feature type="compositionally biased region" description="Polar residues" evidence="4">
    <location>
        <begin position="1251"/>
        <end position="1272"/>
    </location>
</feature>
<feature type="compositionally biased region" description="Acidic residues" evidence="4">
    <location>
        <begin position="1289"/>
        <end position="1300"/>
    </location>
</feature>
<feature type="compositionally biased region" description="Acidic residues" evidence="4">
    <location>
        <begin position="1315"/>
        <end position="1326"/>
    </location>
</feature>
<dbReference type="GO" id="GO:0003700">
    <property type="term" value="F:DNA-binding transcription factor activity"/>
    <property type="evidence" value="ECO:0007669"/>
    <property type="project" value="TreeGrafter"/>
</dbReference>
<feature type="domain" description="Myb-like" evidence="5">
    <location>
        <begin position="711"/>
        <end position="785"/>
    </location>
</feature>
<feature type="region of interest" description="Disordered" evidence="4">
    <location>
        <begin position="883"/>
        <end position="1195"/>
    </location>
</feature>
<feature type="compositionally biased region" description="Basic residues" evidence="4">
    <location>
        <begin position="93"/>
        <end position="105"/>
    </location>
</feature>
<comment type="caution">
    <text evidence="7">The sequence shown here is derived from an EMBL/GenBank/DDBJ whole genome shotgun (WGS) entry which is preliminary data.</text>
</comment>
<dbReference type="InterPro" id="IPR051651">
    <property type="entry name" value="DMTF1_DNA-bind_reg"/>
</dbReference>
<feature type="compositionally biased region" description="Acidic residues" evidence="4">
    <location>
        <begin position="1123"/>
        <end position="1132"/>
    </location>
</feature>
<dbReference type="Proteomes" id="UP000566819">
    <property type="component" value="Unassembled WGS sequence"/>
</dbReference>
<feature type="compositionally biased region" description="Basic residues" evidence="4">
    <location>
        <begin position="399"/>
        <end position="410"/>
    </location>
</feature>
<feature type="compositionally biased region" description="Basic residues" evidence="4">
    <location>
        <begin position="173"/>
        <end position="186"/>
    </location>
</feature>
<keyword evidence="8" id="KW-1185">Reference proteome</keyword>
<dbReference type="EMBL" id="JAAMPI010000744">
    <property type="protein sequence ID" value="KAF4628922.1"/>
    <property type="molecule type" value="Genomic_DNA"/>
</dbReference>
<feature type="compositionally biased region" description="Acidic residues" evidence="4">
    <location>
        <begin position="1042"/>
        <end position="1051"/>
    </location>
</feature>
<feature type="compositionally biased region" description="Acidic residues" evidence="4">
    <location>
        <begin position="940"/>
        <end position="951"/>
    </location>
</feature>
<evidence type="ECO:0000259" key="5">
    <source>
        <dbReference type="PROSITE" id="PS50090"/>
    </source>
</evidence>
<feature type="compositionally biased region" description="Low complexity" evidence="4">
    <location>
        <begin position="1406"/>
        <end position="1417"/>
    </location>
</feature>
<evidence type="ECO:0000256" key="2">
    <source>
        <dbReference type="ARBA" id="ARBA00023125"/>
    </source>
</evidence>
<organism evidence="7 8">
    <name type="scientific">Cudoniella acicularis</name>
    <dbReference type="NCBI Taxonomy" id="354080"/>
    <lineage>
        <taxon>Eukaryota</taxon>
        <taxon>Fungi</taxon>
        <taxon>Dikarya</taxon>
        <taxon>Ascomycota</taxon>
        <taxon>Pezizomycotina</taxon>
        <taxon>Leotiomycetes</taxon>
        <taxon>Helotiales</taxon>
        <taxon>Tricladiaceae</taxon>
        <taxon>Cudoniella</taxon>
    </lineage>
</organism>
<dbReference type="InterPro" id="IPR017930">
    <property type="entry name" value="Myb_dom"/>
</dbReference>
<feature type="compositionally biased region" description="Basic residues" evidence="4">
    <location>
        <begin position="1211"/>
        <end position="1225"/>
    </location>
</feature>
<dbReference type="Gene3D" id="1.10.10.60">
    <property type="entry name" value="Homeodomain-like"/>
    <property type="match status" value="2"/>
</dbReference>
<name>A0A8H4RF29_9HELO</name>
<dbReference type="OrthoDB" id="39591at2759"/>
<evidence type="ECO:0000256" key="4">
    <source>
        <dbReference type="SAM" id="MobiDB-lite"/>
    </source>
</evidence>
<keyword evidence="2" id="KW-0238">DNA-binding</keyword>
<dbReference type="InterPro" id="IPR001005">
    <property type="entry name" value="SANT/Myb"/>
</dbReference>
<evidence type="ECO:0000256" key="3">
    <source>
        <dbReference type="ARBA" id="ARBA00023242"/>
    </source>
</evidence>
<feature type="region of interest" description="Disordered" evidence="4">
    <location>
        <begin position="1207"/>
        <end position="1438"/>
    </location>
</feature>
<dbReference type="PROSITE" id="PS51294">
    <property type="entry name" value="HTH_MYB"/>
    <property type="match status" value="1"/>
</dbReference>
<evidence type="ECO:0000313" key="8">
    <source>
        <dbReference type="Proteomes" id="UP000566819"/>
    </source>
</evidence>
<feature type="compositionally biased region" description="Basic and acidic residues" evidence="4">
    <location>
        <begin position="1422"/>
        <end position="1438"/>
    </location>
</feature>
<feature type="compositionally biased region" description="Basic and acidic residues" evidence="4">
    <location>
        <begin position="1099"/>
        <end position="1112"/>
    </location>
</feature>
<feature type="compositionally biased region" description="Basic residues" evidence="4">
    <location>
        <begin position="1167"/>
        <end position="1176"/>
    </location>
</feature>
<sequence length="1438" mass="159058">MVRDNDEEMFLIKRFTLGSSSQPQPPQSQAVVARDGAGGGGDVNEGLNGESAAEMEDTRDDVEWNEEPQVTQPEDGDNNGLQDPAEDDAQVRKKEKKKKKRKSKSKKDLDQDVEAGEEEVRPRSSSRNHAVEPIPPVSPSRMVVKITNGGVTFGDAIDMDGQNNGADEEELLKKKKKGKRLSRDRKNKSAELEVGEVAELASPPILKDTSKFSNGRVLGSEEQMDEDTEMVDAPKPKRLPRGSNGRFAKGGAANSEDQEAAIDSAPAAGDGEGQGEADGAESTRSSEKAKKSRKSRKSGLEASEAQEPENENIPRGDSTAPVSKSSKVKRKVKAPILQPITSLTVNGFGNRTGSSARSPEEQRQTTQEYFVQASDQLLSEARSNVSPELEDDENAAPKRPSKKALGKRKASNVLAESTKKSKRSRKNKGPDGKDLRIMGFSSSSNHGSRSQSIEQLAKTTEEPYLQTTRDSPMTSPQVLPTILPSSQISRLATHRAPTPTFTPINRPRKPAQSRARTRTRTGAGRAWAEPEPEAAPIPSSATKAKRRLPTGSPGPSKPKSKKTSKQPNGTPKSPNPKKKAQSSQAASASKSRVPNEDIQAMTDAIETYREANNLTQFQVNDLIQKPTNVSSKELWKEVLEAVPDLPRRKVFDTCRRKFHNYAARGSWTKEQDEELKDAYEQFPGKWKQIGQLINRFPEDVRDRWRNYLICGENLQKEVWSKGEESHLRVAVAECVEIVRELRRVTDDARYATLDDESLIDWKLVSEKMDHTRSRLQCINKWKMLKERQDSDVEDPAVNAPIAAATWRLEEAEHQSRAMNASRKLQLLYAIRDTGAGREGKIPWNTVDKALPNSKGQRMGHEMKFKDVLDILIKNFEASAPAEPKEFVDNGAPVREKFRRRSKKSKSELDNSDDSDEEGNGEGPSTMRTRRGPLSEKFIVDDDDEEEEEPAEEVQAASKKRKSKKSREQPIVEEARVPQEEPEEARAPSKKRKSKSKKADEPPVVEEAGNAQEENEPAEEARATSRKQKSKKAGEKPVSEEAGNLEDEGEIAEEARPASRKRKSRKAYEQPVAGEAESVEDSGSRKSSKKSKPTIAEPAVEAHENDETYDKTPVKRKKTKSADEEAQDEDQDIELAPKAKKSGRSKSKKVDPADQNDVSISEEPSSKKKEKKLRERMKKSGESQSQESVVEDQGFAADMSDDLEAVMASLQKGRKMSRMAGGRKSKTNGYLSEEKAIETDEENQEMNAHAPNGNSQAETNGHLSDENAAQNDDNSQEEHQYPSSTNGYQDEMDMDEDEDETFTAPGGPEPEITSESGEEPAQEDVESVDLGAPGTNDSDDEEPEDEDEHTITMNGFHRPALESPEPDTEMQEGDDAEAAEPTSPSPFSESGDNEVWRRTWAGARKPSSSVRLSSDDSSIPFEASREASPEVDRDVSVEL</sequence>
<dbReference type="PROSITE" id="PS50090">
    <property type="entry name" value="MYB_LIKE"/>
    <property type="match status" value="2"/>
</dbReference>